<sequence length="38" mass="4272">MVKKKQCCPTPSVSAQILYDLQAVIASTRRFTLVCRIC</sequence>
<dbReference type="WBParaSite" id="ASIM_0002148901-mRNA-1">
    <property type="protein sequence ID" value="ASIM_0002148901-mRNA-1"/>
    <property type="gene ID" value="ASIM_0002148901"/>
</dbReference>
<dbReference type="Proteomes" id="UP000267096">
    <property type="component" value="Unassembled WGS sequence"/>
</dbReference>
<dbReference type="AlphaFoldDB" id="A0A0M3KKF9"/>
<proteinExistence type="predicted"/>
<name>A0A0M3KKF9_ANISI</name>
<evidence type="ECO:0000313" key="2">
    <source>
        <dbReference type="Proteomes" id="UP000267096"/>
    </source>
</evidence>
<accession>A0A0M3KKF9</accession>
<evidence type="ECO:0000313" key="3">
    <source>
        <dbReference type="WBParaSite" id="ASIM_0002148901-mRNA-1"/>
    </source>
</evidence>
<reference evidence="1 2" key="2">
    <citation type="submission" date="2018-11" db="EMBL/GenBank/DDBJ databases">
        <authorList>
            <consortium name="Pathogen Informatics"/>
        </authorList>
    </citation>
    <scope>NUCLEOTIDE SEQUENCE [LARGE SCALE GENOMIC DNA]</scope>
</reference>
<organism evidence="3">
    <name type="scientific">Anisakis simplex</name>
    <name type="common">Herring worm</name>
    <dbReference type="NCBI Taxonomy" id="6269"/>
    <lineage>
        <taxon>Eukaryota</taxon>
        <taxon>Metazoa</taxon>
        <taxon>Ecdysozoa</taxon>
        <taxon>Nematoda</taxon>
        <taxon>Chromadorea</taxon>
        <taxon>Rhabditida</taxon>
        <taxon>Spirurina</taxon>
        <taxon>Ascaridomorpha</taxon>
        <taxon>Ascaridoidea</taxon>
        <taxon>Anisakidae</taxon>
        <taxon>Anisakis</taxon>
        <taxon>Anisakis simplex complex</taxon>
    </lineage>
</organism>
<protein>
    <submittedName>
        <fullName evidence="1 3">Uncharacterized protein</fullName>
    </submittedName>
</protein>
<keyword evidence="2" id="KW-1185">Reference proteome</keyword>
<gene>
    <name evidence="1" type="ORF">ASIM_LOCUS20857</name>
</gene>
<dbReference type="EMBL" id="UYRR01041008">
    <property type="protein sequence ID" value="VDK80353.1"/>
    <property type="molecule type" value="Genomic_DNA"/>
</dbReference>
<reference evidence="3" key="1">
    <citation type="submission" date="2017-02" db="UniProtKB">
        <authorList>
            <consortium name="WormBaseParasite"/>
        </authorList>
    </citation>
    <scope>IDENTIFICATION</scope>
</reference>
<evidence type="ECO:0000313" key="1">
    <source>
        <dbReference type="EMBL" id="VDK80353.1"/>
    </source>
</evidence>